<accession>A0AAW1G897</accession>
<comment type="caution">
    <text evidence="2">The sequence shown here is derived from an EMBL/GenBank/DDBJ whole genome shotgun (WGS) entry which is preliminary data.</text>
</comment>
<feature type="compositionally biased region" description="Basic residues" evidence="1">
    <location>
        <begin position="1"/>
        <end position="10"/>
    </location>
</feature>
<reference evidence="2 3" key="1">
    <citation type="journal article" date="2024" name="BMC Genomics">
        <title>De novo assembly and annotation of Popillia japonica's genome with initial clues to its potential as an invasive pest.</title>
        <authorList>
            <person name="Cucini C."/>
            <person name="Boschi S."/>
            <person name="Funari R."/>
            <person name="Cardaioli E."/>
            <person name="Iannotti N."/>
            <person name="Marturano G."/>
            <person name="Paoli F."/>
            <person name="Bruttini M."/>
            <person name="Carapelli A."/>
            <person name="Frati F."/>
            <person name="Nardi F."/>
        </authorList>
    </citation>
    <scope>NUCLEOTIDE SEQUENCE [LARGE SCALE GENOMIC DNA]</scope>
    <source>
        <strain evidence="2">DMR45628</strain>
    </source>
</reference>
<sequence length="83" mass="8926">METRSRRKRGGAGERAGPHRSRQDSQPTARGDDTGGAPLQVDQTTQEAEEEPNNTITPPTGEGVADNLTAQPTDPDNMQEGQR</sequence>
<evidence type="ECO:0000313" key="3">
    <source>
        <dbReference type="Proteomes" id="UP001458880"/>
    </source>
</evidence>
<dbReference type="AlphaFoldDB" id="A0AAW1G897"/>
<organism evidence="2 3">
    <name type="scientific">Popillia japonica</name>
    <name type="common">Japanese beetle</name>
    <dbReference type="NCBI Taxonomy" id="7064"/>
    <lineage>
        <taxon>Eukaryota</taxon>
        <taxon>Metazoa</taxon>
        <taxon>Ecdysozoa</taxon>
        <taxon>Arthropoda</taxon>
        <taxon>Hexapoda</taxon>
        <taxon>Insecta</taxon>
        <taxon>Pterygota</taxon>
        <taxon>Neoptera</taxon>
        <taxon>Endopterygota</taxon>
        <taxon>Coleoptera</taxon>
        <taxon>Polyphaga</taxon>
        <taxon>Scarabaeiformia</taxon>
        <taxon>Scarabaeidae</taxon>
        <taxon>Rutelinae</taxon>
        <taxon>Popillia</taxon>
    </lineage>
</organism>
<evidence type="ECO:0000313" key="2">
    <source>
        <dbReference type="EMBL" id="KAK9659990.1"/>
    </source>
</evidence>
<evidence type="ECO:0000256" key="1">
    <source>
        <dbReference type="SAM" id="MobiDB-lite"/>
    </source>
</evidence>
<keyword evidence="3" id="KW-1185">Reference proteome</keyword>
<feature type="compositionally biased region" description="Polar residues" evidence="1">
    <location>
        <begin position="68"/>
        <end position="83"/>
    </location>
</feature>
<dbReference type="EMBL" id="JASPKY010004137">
    <property type="protein sequence ID" value="KAK9659990.1"/>
    <property type="molecule type" value="Genomic_DNA"/>
</dbReference>
<dbReference type="Proteomes" id="UP001458880">
    <property type="component" value="Unassembled WGS sequence"/>
</dbReference>
<name>A0AAW1G897_POPJA</name>
<feature type="region of interest" description="Disordered" evidence="1">
    <location>
        <begin position="1"/>
        <end position="83"/>
    </location>
</feature>
<protein>
    <submittedName>
        <fullName evidence="2">Uncharacterized protein</fullName>
    </submittedName>
</protein>
<proteinExistence type="predicted"/>
<feature type="non-terminal residue" evidence="2">
    <location>
        <position position="83"/>
    </location>
</feature>
<gene>
    <name evidence="2" type="ORF">QE152_g41473</name>
</gene>